<gene>
    <name evidence="4 5 6 7" type="primary">c18h20orf27</name>
</gene>
<dbReference type="RefSeq" id="XP_031440706.1">
    <property type="nucleotide sequence ID" value="XM_031584846.2"/>
</dbReference>
<dbReference type="CTD" id="560941"/>
<evidence type="ECO:0000313" key="4">
    <source>
        <dbReference type="RefSeq" id="XP_012687908.2"/>
    </source>
</evidence>
<dbReference type="PANTHER" id="PTHR13287:SF2">
    <property type="entry name" value="ADIPOSE-SECRETED SIGNALING PROTEIN"/>
    <property type="match status" value="1"/>
</dbReference>
<comment type="similarity">
    <text evidence="1">Belongs to the ADISSP family.</text>
</comment>
<sequence>MATSKKATGSAKSGGVRFSEEPAAHSHVHFDEKLHDSVVMVIPESNGNFLVKVGFLKTQHRYEIDFTLPELPSLGADICSAPIPNPHIRVINITHQSEGGVKVRCEYMPHQEGVLCEELTLVSESKEDAHVRIKVQARVMDRHHGTPMLLEGVRCVGAELEYDSEQSDWQGFD</sequence>
<dbReference type="KEGG" id="char:105904556"/>
<dbReference type="PANTHER" id="PTHR13287">
    <property type="entry name" value="ADIPOSE-SECRETED SIGNALING PROTEIN"/>
    <property type="match status" value="1"/>
</dbReference>
<dbReference type="GeneID" id="105904556"/>
<evidence type="ECO:0000313" key="5">
    <source>
        <dbReference type="RefSeq" id="XP_031440705.1"/>
    </source>
</evidence>
<dbReference type="OrthoDB" id="6246153at2759"/>
<dbReference type="RefSeq" id="XP_042566347.1">
    <property type="nucleotide sequence ID" value="XM_042710413.1"/>
</dbReference>
<evidence type="ECO:0000256" key="1">
    <source>
        <dbReference type="ARBA" id="ARBA00035018"/>
    </source>
</evidence>
<evidence type="ECO:0000313" key="6">
    <source>
        <dbReference type="RefSeq" id="XP_031440706.1"/>
    </source>
</evidence>
<keyword evidence="3" id="KW-1185">Reference proteome</keyword>
<protein>
    <recommendedName>
        <fullName evidence="2">Adipose-secreted signaling protein</fullName>
    </recommendedName>
</protein>
<dbReference type="RefSeq" id="XP_031440705.1">
    <property type="nucleotide sequence ID" value="XM_031584845.2"/>
</dbReference>
<evidence type="ECO:0000256" key="2">
    <source>
        <dbReference type="ARBA" id="ARBA00035300"/>
    </source>
</evidence>
<evidence type="ECO:0000313" key="7">
    <source>
        <dbReference type="RefSeq" id="XP_042566347.1"/>
    </source>
</evidence>
<dbReference type="Proteomes" id="UP000515152">
    <property type="component" value="Chromosome 18"/>
</dbReference>
<accession>A0A6P3W3A4</accession>
<dbReference type="AlphaFoldDB" id="A0A6P3W3A4"/>
<name>A0A6P3W3A4_CLUHA</name>
<reference evidence="4 5" key="1">
    <citation type="submission" date="2025-04" db="UniProtKB">
        <authorList>
            <consortium name="RefSeq"/>
        </authorList>
    </citation>
    <scope>IDENTIFICATION</scope>
</reference>
<dbReference type="InterPro" id="IPR026794">
    <property type="entry name" value="ADISSP"/>
</dbReference>
<proteinExistence type="inferred from homology"/>
<organism evidence="3 4">
    <name type="scientific">Clupea harengus</name>
    <name type="common">Atlantic herring</name>
    <dbReference type="NCBI Taxonomy" id="7950"/>
    <lineage>
        <taxon>Eukaryota</taxon>
        <taxon>Metazoa</taxon>
        <taxon>Chordata</taxon>
        <taxon>Craniata</taxon>
        <taxon>Vertebrata</taxon>
        <taxon>Euteleostomi</taxon>
        <taxon>Actinopterygii</taxon>
        <taxon>Neopterygii</taxon>
        <taxon>Teleostei</taxon>
        <taxon>Clupei</taxon>
        <taxon>Clupeiformes</taxon>
        <taxon>Clupeoidei</taxon>
        <taxon>Clupeidae</taxon>
        <taxon>Clupea</taxon>
    </lineage>
</organism>
<dbReference type="RefSeq" id="XP_012687908.2">
    <property type="nucleotide sequence ID" value="XM_012832454.3"/>
</dbReference>
<evidence type="ECO:0000313" key="3">
    <source>
        <dbReference type="Proteomes" id="UP000515152"/>
    </source>
</evidence>
<dbReference type="Pfam" id="PF15006">
    <property type="entry name" value="DUF4517"/>
    <property type="match status" value="1"/>
</dbReference>